<protein>
    <submittedName>
        <fullName evidence="8">Response regulator</fullName>
    </submittedName>
</protein>
<evidence type="ECO:0000256" key="5">
    <source>
        <dbReference type="PROSITE-ProRule" id="PRU00169"/>
    </source>
</evidence>
<comment type="caution">
    <text evidence="8">The sequence shown here is derived from an EMBL/GenBank/DDBJ whole genome shotgun (WGS) entry which is preliminary data.</text>
</comment>
<dbReference type="InterPro" id="IPR046947">
    <property type="entry name" value="LytR-like"/>
</dbReference>
<keyword evidence="3" id="KW-0010">Activator</keyword>
<dbReference type="PANTHER" id="PTHR37299:SF3">
    <property type="entry name" value="STAGE 0 SPORULATION PROTEIN A HOMOLOG"/>
    <property type="match status" value="1"/>
</dbReference>
<proteinExistence type="predicted"/>
<dbReference type="InterPro" id="IPR011006">
    <property type="entry name" value="CheY-like_superfamily"/>
</dbReference>
<comment type="function">
    <text evidence="4">Required for high-level post-exponential phase expression of a series of secreted proteins.</text>
</comment>
<evidence type="ECO:0000313" key="10">
    <source>
        <dbReference type="Proteomes" id="UP000430975"/>
    </source>
</evidence>
<evidence type="ECO:0000313" key="7">
    <source>
        <dbReference type="EMBL" id="MRI80487.1"/>
    </source>
</evidence>
<dbReference type="RefSeq" id="WP_153833556.1">
    <property type="nucleotide sequence ID" value="NZ_WJQR01000001.1"/>
</dbReference>
<keyword evidence="10" id="KW-1185">Reference proteome</keyword>
<keyword evidence="1" id="KW-0963">Cytoplasm</keyword>
<gene>
    <name evidence="9" type="ORF">GF867_13230</name>
    <name evidence="8" type="ORF">GIY09_02340</name>
    <name evidence="7" type="ORF">GIY11_00375</name>
</gene>
<dbReference type="Gene3D" id="2.40.50.1020">
    <property type="entry name" value="LytTr DNA-binding domain"/>
    <property type="match status" value="1"/>
</dbReference>
<evidence type="ECO:0000259" key="6">
    <source>
        <dbReference type="PROSITE" id="PS50110"/>
    </source>
</evidence>
<dbReference type="Gene3D" id="3.40.50.2300">
    <property type="match status" value="1"/>
</dbReference>
<dbReference type="Pfam" id="PF00072">
    <property type="entry name" value="Response_reg"/>
    <property type="match status" value="1"/>
</dbReference>
<dbReference type="Pfam" id="PF04397">
    <property type="entry name" value="LytTR"/>
    <property type="match status" value="1"/>
</dbReference>
<keyword evidence="5" id="KW-0597">Phosphoprotein</keyword>
<evidence type="ECO:0000313" key="11">
    <source>
        <dbReference type="Proteomes" id="UP000440066"/>
    </source>
</evidence>
<dbReference type="InterPro" id="IPR001789">
    <property type="entry name" value="Sig_transdc_resp-reg_receiver"/>
</dbReference>
<keyword evidence="2" id="KW-0902">Two-component regulatory system</keyword>
<evidence type="ECO:0000256" key="4">
    <source>
        <dbReference type="ARBA" id="ARBA00037164"/>
    </source>
</evidence>
<name>A0A6I2GAE3_9LACT</name>
<dbReference type="AlphaFoldDB" id="A0A6I2GAE3"/>
<dbReference type="CDD" id="cd00156">
    <property type="entry name" value="REC"/>
    <property type="match status" value="1"/>
</dbReference>
<reference evidence="10 12" key="2">
    <citation type="submission" date="2019-11" db="EMBL/GenBank/DDBJ databases">
        <title>Characterisation of Fundicoccus ignavus gen. nov. sp. nov., a novel genus of the family Aerococcaceae isolated from bulk tank milk.</title>
        <authorList>
            <person name="Siebert A."/>
            <person name="Huptas C."/>
            <person name="Wenning M."/>
            <person name="Scherer S."/>
            <person name="Doll E.V."/>
        </authorList>
    </citation>
    <scope>NUCLEOTIDE SEQUENCE [LARGE SCALE GENOMIC DNA]</scope>
    <source>
        <strain evidence="7 12">DSM 109653</strain>
        <strain evidence="8 10">WS4759</strain>
    </source>
</reference>
<dbReference type="Proteomes" id="UP000469870">
    <property type="component" value="Unassembled WGS sequence"/>
</dbReference>
<dbReference type="SMART" id="SM00448">
    <property type="entry name" value="REC"/>
    <property type="match status" value="1"/>
</dbReference>
<evidence type="ECO:0000256" key="1">
    <source>
        <dbReference type="ARBA" id="ARBA00022490"/>
    </source>
</evidence>
<dbReference type="EMBL" id="WJQT01000034">
    <property type="protein sequence ID" value="MRJ48509.1"/>
    <property type="molecule type" value="Genomic_DNA"/>
</dbReference>
<feature type="domain" description="Response regulatory" evidence="6">
    <location>
        <begin position="3"/>
        <end position="121"/>
    </location>
</feature>
<evidence type="ECO:0000256" key="2">
    <source>
        <dbReference type="ARBA" id="ARBA00023012"/>
    </source>
</evidence>
<evidence type="ECO:0000313" key="8">
    <source>
        <dbReference type="EMBL" id="MRI84737.1"/>
    </source>
</evidence>
<dbReference type="PANTHER" id="PTHR37299">
    <property type="entry name" value="TRANSCRIPTIONAL REGULATOR-RELATED"/>
    <property type="match status" value="1"/>
</dbReference>
<dbReference type="Proteomes" id="UP000440066">
    <property type="component" value="Unassembled WGS sequence"/>
</dbReference>
<dbReference type="InterPro" id="IPR007492">
    <property type="entry name" value="LytTR_DNA-bd_dom"/>
</dbReference>
<evidence type="ECO:0000256" key="3">
    <source>
        <dbReference type="ARBA" id="ARBA00023159"/>
    </source>
</evidence>
<dbReference type="Proteomes" id="UP000430975">
    <property type="component" value="Unassembled WGS sequence"/>
</dbReference>
<accession>A0A6I2GAE3</accession>
<reference evidence="9 11" key="1">
    <citation type="submission" date="2019-11" db="EMBL/GenBank/DDBJ databases">
        <title>Characterisation of Fundicoccus ignavus gen. nov. sp. nov., a novel genus of the family Aerococcaceae from bulk tank milk.</title>
        <authorList>
            <person name="Siebert A."/>
            <person name="Huptas C."/>
            <person name="Wenning M."/>
            <person name="Scherer S."/>
            <person name="Doll E.V."/>
        </authorList>
    </citation>
    <scope>NUCLEOTIDE SEQUENCE [LARGE SCALE GENOMIC DNA]</scope>
    <source>
        <strain evidence="9 11">DSM 109652</strain>
    </source>
</reference>
<dbReference type="PROSITE" id="PS50110">
    <property type="entry name" value="RESPONSE_REGULATORY"/>
    <property type="match status" value="1"/>
</dbReference>
<dbReference type="EMBL" id="WJQS01000002">
    <property type="protein sequence ID" value="MRI84737.1"/>
    <property type="molecule type" value="Genomic_DNA"/>
</dbReference>
<dbReference type="GO" id="GO:0000156">
    <property type="term" value="F:phosphorelay response regulator activity"/>
    <property type="evidence" value="ECO:0007669"/>
    <property type="project" value="InterPro"/>
</dbReference>
<feature type="modified residue" description="4-aspartylphosphate" evidence="5">
    <location>
        <position position="58"/>
    </location>
</feature>
<dbReference type="SMART" id="SM00850">
    <property type="entry name" value="LytTR"/>
    <property type="match status" value="1"/>
</dbReference>
<sequence length="240" mass="28377">MYTITIIEDEKQIREYVKTIVSRTFKSLNIDYDILTFASAEDFIGRNNKQPIHLLLLDIELPEMNGIELAQQLAQNTSQIPIIFLTSFEGYMSDAFGINVHRYILKDELERRLPNELTTLVNTHINQRFIRFKVPDTTIRIEANRILYIEQLGRNPYLYLIDGERIKLSTSTLKSVFSELSDKRFLRTNNHIIVNMNHIYSFSSTKVKLHQISRYFEISRRNRNYIIEQYETYLIEGSIL</sequence>
<dbReference type="EMBL" id="WJQR01000001">
    <property type="protein sequence ID" value="MRI80487.1"/>
    <property type="molecule type" value="Genomic_DNA"/>
</dbReference>
<evidence type="ECO:0000313" key="9">
    <source>
        <dbReference type="EMBL" id="MRJ48509.1"/>
    </source>
</evidence>
<dbReference type="SUPFAM" id="SSF52172">
    <property type="entry name" value="CheY-like"/>
    <property type="match status" value="1"/>
</dbReference>
<dbReference type="GO" id="GO:0003677">
    <property type="term" value="F:DNA binding"/>
    <property type="evidence" value="ECO:0007669"/>
    <property type="project" value="InterPro"/>
</dbReference>
<organism evidence="8 10">
    <name type="scientific">Fundicoccus ignavus</name>
    <dbReference type="NCBI Taxonomy" id="2664442"/>
    <lineage>
        <taxon>Bacteria</taxon>
        <taxon>Bacillati</taxon>
        <taxon>Bacillota</taxon>
        <taxon>Bacilli</taxon>
        <taxon>Lactobacillales</taxon>
        <taxon>Aerococcaceae</taxon>
        <taxon>Fundicoccus</taxon>
    </lineage>
</organism>
<evidence type="ECO:0000313" key="12">
    <source>
        <dbReference type="Proteomes" id="UP000469870"/>
    </source>
</evidence>